<feature type="region of interest" description="Disordered" evidence="6">
    <location>
        <begin position="384"/>
        <end position="527"/>
    </location>
</feature>
<dbReference type="InterPro" id="IPR011009">
    <property type="entry name" value="Kinase-like_dom_sf"/>
</dbReference>
<feature type="region of interest" description="Disordered" evidence="6">
    <location>
        <begin position="563"/>
        <end position="586"/>
    </location>
</feature>
<feature type="transmembrane region" description="Helical" evidence="7">
    <location>
        <begin position="628"/>
        <end position="652"/>
    </location>
</feature>
<evidence type="ECO:0000256" key="7">
    <source>
        <dbReference type="SAM" id="Phobius"/>
    </source>
</evidence>
<dbReference type="Proteomes" id="UP001379533">
    <property type="component" value="Chromosome"/>
</dbReference>
<dbReference type="Gene3D" id="3.30.200.20">
    <property type="entry name" value="Phosphorylase Kinase, domain 1"/>
    <property type="match status" value="1"/>
</dbReference>
<feature type="region of interest" description="Disordered" evidence="6">
    <location>
        <begin position="695"/>
        <end position="766"/>
    </location>
</feature>
<dbReference type="SUPFAM" id="SSF56112">
    <property type="entry name" value="Protein kinase-like (PK-like)"/>
    <property type="match status" value="1"/>
</dbReference>
<feature type="binding site" evidence="5">
    <location>
        <position position="71"/>
    </location>
    <ligand>
        <name>ATP</name>
        <dbReference type="ChEBI" id="CHEBI:30616"/>
    </ligand>
</feature>
<protein>
    <submittedName>
        <fullName evidence="9">Protein kinase</fullName>
    </submittedName>
</protein>
<keyword evidence="4 5" id="KW-0067">ATP-binding</keyword>
<dbReference type="InterPro" id="IPR000719">
    <property type="entry name" value="Prot_kinase_dom"/>
</dbReference>
<evidence type="ECO:0000256" key="4">
    <source>
        <dbReference type="ARBA" id="ARBA00022840"/>
    </source>
</evidence>
<keyword evidence="1" id="KW-0808">Transferase</keyword>
<name>A0ABZ2KKA5_9BACT</name>
<dbReference type="EMBL" id="CP089982">
    <property type="protein sequence ID" value="WXA97733.1"/>
    <property type="molecule type" value="Genomic_DNA"/>
</dbReference>
<dbReference type="GO" id="GO:0016301">
    <property type="term" value="F:kinase activity"/>
    <property type="evidence" value="ECO:0007669"/>
    <property type="project" value="UniProtKB-KW"/>
</dbReference>
<gene>
    <name evidence="9" type="ORF">LZC95_12920</name>
</gene>
<evidence type="ECO:0000313" key="9">
    <source>
        <dbReference type="EMBL" id="WXA97733.1"/>
    </source>
</evidence>
<keyword evidence="3 9" id="KW-0418">Kinase</keyword>
<dbReference type="PANTHER" id="PTHR43289:SF6">
    <property type="entry name" value="SERINE_THREONINE-PROTEIN KINASE NEKL-3"/>
    <property type="match status" value="1"/>
</dbReference>
<dbReference type="InterPro" id="IPR017441">
    <property type="entry name" value="Protein_kinase_ATP_BS"/>
</dbReference>
<keyword evidence="7" id="KW-1133">Transmembrane helix</keyword>
<keyword evidence="7" id="KW-0812">Transmembrane</keyword>
<dbReference type="InterPro" id="IPR008266">
    <property type="entry name" value="Tyr_kinase_AS"/>
</dbReference>
<dbReference type="PROSITE" id="PS00109">
    <property type="entry name" value="PROTEIN_KINASE_TYR"/>
    <property type="match status" value="1"/>
</dbReference>
<feature type="compositionally biased region" description="Pro residues" evidence="6">
    <location>
        <begin position="705"/>
        <end position="714"/>
    </location>
</feature>
<accession>A0ABZ2KKA5</accession>
<organism evidence="9 10">
    <name type="scientific">Pendulispora brunnea</name>
    <dbReference type="NCBI Taxonomy" id="2905690"/>
    <lineage>
        <taxon>Bacteria</taxon>
        <taxon>Pseudomonadati</taxon>
        <taxon>Myxococcota</taxon>
        <taxon>Myxococcia</taxon>
        <taxon>Myxococcales</taxon>
        <taxon>Sorangiineae</taxon>
        <taxon>Pendulisporaceae</taxon>
        <taxon>Pendulispora</taxon>
    </lineage>
</organism>
<feature type="compositionally biased region" description="Low complexity" evidence="6">
    <location>
        <begin position="563"/>
        <end position="574"/>
    </location>
</feature>
<keyword evidence="2 5" id="KW-0547">Nucleotide-binding</keyword>
<evidence type="ECO:0000256" key="3">
    <source>
        <dbReference type="ARBA" id="ARBA00022777"/>
    </source>
</evidence>
<feature type="region of interest" description="Disordered" evidence="6">
    <location>
        <begin position="1"/>
        <end position="28"/>
    </location>
</feature>
<feature type="compositionally biased region" description="Polar residues" evidence="6">
    <location>
        <begin position="418"/>
        <end position="428"/>
    </location>
</feature>
<evidence type="ECO:0000256" key="2">
    <source>
        <dbReference type="ARBA" id="ARBA00022741"/>
    </source>
</evidence>
<evidence type="ECO:0000256" key="1">
    <source>
        <dbReference type="ARBA" id="ARBA00022679"/>
    </source>
</evidence>
<feature type="compositionally biased region" description="Basic and acidic residues" evidence="6">
    <location>
        <begin position="1"/>
        <end position="10"/>
    </location>
</feature>
<dbReference type="PROSITE" id="PS50011">
    <property type="entry name" value="PROTEIN_KINASE_DOM"/>
    <property type="match status" value="1"/>
</dbReference>
<feature type="compositionally biased region" description="Low complexity" evidence="6">
    <location>
        <begin position="715"/>
        <end position="741"/>
    </location>
</feature>
<proteinExistence type="predicted"/>
<evidence type="ECO:0000259" key="8">
    <source>
        <dbReference type="PROSITE" id="PS50011"/>
    </source>
</evidence>
<dbReference type="CDD" id="cd14014">
    <property type="entry name" value="STKc_PknB_like"/>
    <property type="match status" value="1"/>
</dbReference>
<keyword evidence="10" id="KW-1185">Reference proteome</keyword>
<feature type="compositionally biased region" description="Basic and acidic residues" evidence="6">
    <location>
        <begin position="478"/>
        <end position="488"/>
    </location>
</feature>
<feature type="domain" description="Protein kinase" evidence="8">
    <location>
        <begin position="38"/>
        <end position="313"/>
    </location>
</feature>
<dbReference type="Pfam" id="PF00069">
    <property type="entry name" value="Pkinase"/>
    <property type="match status" value="1"/>
</dbReference>
<dbReference type="Gene3D" id="1.10.510.10">
    <property type="entry name" value="Transferase(Phosphotransferase) domain 1"/>
    <property type="match status" value="1"/>
</dbReference>
<dbReference type="PROSITE" id="PS00107">
    <property type="entry name" value="PROTEIN_KINASE_ATP"/>
    <property type="match status" value="1"/>
</dbReference>
<sequence length="838" mass="89506">MPQDRVHRPDITGSASSGGGGSGSSTEPRAGTYFLGRYRVVDEIGIGGMATVHLARMDGLGGFQKWVAIKKIHAHLLEDESFVQMFLDEARIVARISHSNVATVFELGKHEDCYWIAMEYLHGEPLRELMRRTEEIGTPMPPEIACRVIADAAEGLHAAHELVGKNGEKLQLVHRDVTPHNLFVTYDGTTKVVDFGIAKFASRISNTRAGTLKGKLAYMSPEQVHGEPIDRRTDLFALGVVLWELTTGQRLFRMDNDLDTLAKVQECNVPRPSTLVRGYPIDLEKIVMKVLARNRNERYKTARELSRALQSLLMRRGLFIASDEVASYVQSIFAERIQKREAHLRWAAEVTQTINVEGLRATEAITHPVDPGWPSAGREMPFHPDAKAAAPPNARLPTPRPAAGMPALAPRRGDQPMLRSQETPSLETPPTGVRPYDDGPTLQGSLPDFGYHGGEDFDDNDDTLVAKGKEGAASMSREAPRDASREKGAATPQGAPPLNNTGQKPAVPLPAAGRPVEPFPPPPPAEVHTLAMEAVPVPIPSPFAPLPVPNNVANEFAHLRPGAAPQAGPGAAPAQPNPFMASPLAPAPDPRWNASVGIPAATTGQSPMLLPPDLDNRTMTARSLKQGIPMWVVALGSGLLALLFVGAIYLLLSGTLTEKPEAKVEKSPAASTSAGPFGGARDAFAAAIAPQTSVTALPPADDKPPAPPPEPPAVTPAAPSASATATPPATATAKNTSSSSRSSKEPKETGPVEIPRGSGPAEKKSERTGLLTIICKPTQCDEVYDNGKLLGSSPLYRQSVSVGEHRLTLKTLNPPVTKTQKVSISADELNIQQVTMSP</sequence>
<evidence type="ECO:0000256" key="6">
    <source>
        <dbReference type="SAM" id="MobiDB-lite"/>
    </source>
</evidence>
<dbReference type="PANTHER" id="PTHR43289">
    <property type="entry name" value="MITOGEN-ACTIVATED PROTEIN KINASE KINASE KINASE 20-RELATED"/>
    <property type="match status" value="1"/>
</dbReference>
<evidence type="ECO:0000313" key="10">
    <source>
        <dbReference type="Proteomes" id="UP001379533"/>
    </source>
</evidence>
<reference evidence="9 10" key="1">
    <citation type="submission" date="2021-12" db="EMBL/GenBank/DDBJ databases">
        <title>Discovery of the Pendulisporaceae a myxobacterial family with distinct sporulation behavior and unique specialized metabolism.</title>
        <authorList>
            <person name="Garcia R."/>
            <person name="Popoff A."/>
            <person name="Bader C.D."/>
            <person name="Loehr J."/>
            <person name="Walesch S."/>
            <person name="Walt C."/>
            <person name="Boldt J."/>
            <person name="Bunk B."/>
            <person name="Haeckl F.J.F.P.J."/>
            <person name="Gunesch A.P."/>
            <person name="Birkelbach J."/>
            <person name="Nuebel U."/>
            <person name="Pietschmann T."/>
            <person name="Bach T."/>
            <person name="Mueller R."/>
        </authorList>
    </citation>
    <scope>NUCLEOTIDE SEQUENCE [LARGE SCALE GENOMIC DNA]</scope>
    <source>
        <strain evidence="9 10">MSr12523</strain>
    </source>
</reference>
<keyword evidence="7" id="KW-0472">Membrane</keyword>
<dbReference type="RefSeq" id="WP_394848352.1">
    <property type="nucleotide sequence ID" value="NZ_CP089982.1"/>
</dbReference>
<evidence type="ECO:0000256" key="5">
    <source>
        <dbReference type="PROSITE-ProRule" id="PRU10141"/>
    </source>
</evidence>